<accession>A0A0N5CTA5</accession>
<organism evidence="3">
    <name type="scientific">Thelazia callipaeda</name>
    <name type="common">Oriental eyeworm</name>
    <name type="synonym">Parasitic nematode</name>
    <dbReference type="NCBI Taxonomy" id="103827"/>
    <lineage>
        <taxon>Eukaryota</taxon>
        <taxon>Metazoa</taxon>
        <taxon>Ecdysozoa</taxon>
        <taxon>Nematoda</taxon>
        <taxon>Chromadorea</taxon>
        <taxon>Rhabditida</taxon>
        <taxon>Spirurina</taxon>
        <taxon>Spiruromorpha</taxon>
        <taxon>Thelazioidea</taxon>
        <taxon>Thelaziidae</taxon>
        <taxon>Thelazia</taxon>
    </lineage>
</organism>
<protein>
    <submittedName>
        <fullName evidence="3">Transposase</fullName>
    </submittedName>
</protein>
<dbReference type="WBParaSite" id="TCLT_0000346301-mRNA-1">
    <property type="protein sequence ID" value="TCLT_0000346301-mRNA-1"/>
    <property type="gene ID" value="TCLT_0000346301"/>
</dbReference>
<gene>
    <name evidence="1" type="ORF">TCLT_LOCUS3456</name>
</gene>
<reference evidence="1 2" key="2">
    <citation type="submission" date="2018-11" db="EMBL/GenBank/DDBJ databases">
        <authorList>
            <consortium name="Pathogen Informatics"/>
        </authorList>
    </citation>
    <scope>NUCLEOTIDE SEQUENCE [LARGE SCALE GENOMIC DNA]</scope>
</reference>
<name>A0A0N5CTA5_THECL</name>
<reference evidence="3" key="1">
    <citation type="submission" date="2017-02" db="UniProtKB">
        <authorList>
            <consortium name="WormBaseParasite"/>
        </authorList>
    </citation>
    <scope>IDENTIFICATION</scope>
</reference>
<keyword evidence="2" id="KW-1185">Reference proteome</keyword>
<proteinExistence type="predicted"/>
<evidence type="ECO:0000313" key="1">
    <source>
        <dbReference type="EMBL" id="VDM99937.1"/>
    </source>
</evidence>
<dbReference type="Proteomes" id="UP000276776">
    <property type="component" value="Unassembled WGS sequence"/>
</dbReference>
<dbReference type="EMBL" id="UYYF01001520">
    <property type="protein sequence ID" value="VDM99937.1"/>
    <property type="molecule type" value="Genomic_DNA"/>
</dbReference>
<evidence type="ECO:0000313" key="3">
    <source>
        <dbReference type="WBParaSite" id="TCLT_0000346301-mRNA-1"/>
    </source>
</evidence>
<evidence type="ECO:0000313" key="2">
    <source>
        <dbReference type="Proteomes" id="UP000276776"/>
    </source>
</evidence>
<sequence>MKNEAKMLKSRLMGELLEFHSRSVISHSVSPCRDLKKKFEAQYALFNEELCHVFEAEVR</sequence>
<dbReference type="AlphaFoldDB" id="A0A0N5CTA5"/>